<comment type="caution">
    <text evidence="1">The sequence shown here is derived from an EMBL/GenBank/DDBJ whole genome shotgun (WGS) entry which is preliminary data.</text>
</comment>
<keyword evidence="2" id="KW-1185">Reference proteome</keyword>
<accession>A0ABQ9HX50</accession>
<evidence type="ECO:0000313" key="2">
    <source>
        <dbReference type="Proteomes" id="UP001159363"/>
    </source>
</evidence>
<dbReference type="EMBL" id="JARBHB010000003">
    <property type="protein sequence ID" value="KAJ8888948.1"/>
    <property type="molecule type" value="Genomic_DNA"/>
</dbReference>
<dbReference type="Proteomes" id="UP001159363">
    <property type="component" value="Chromosome 3"/>
</dbReference>
<evidence type="ECO:0008006" key="3">
    <source>
        <dbReference type="Google" id="ProtNLM"/>
    </source>
</evidence>
<sequence length="235" mass="26851">MSKCKGSGIAFDGVWDEVEHKIEDMDLSKPTLPSIRILPKRLEQAQNLAVVHKFVSVKQYYRKNYYKFLDNIIDEIEDSLDLRNTSTWKILLLAPASLDEPTLTTISSFGIAVAKLKQEKEFIAHLIQTPKSIEDYVNGFKQMHPESKSLFPQLHVLLRLRLVVPATSSTAERSFPMLRTINTYLRSTITHKRMNHLCVITSYPESLEATNISQTMSEFIIANSYRCKVFGKVVA</sequence>
<reference evidence="1 2" key="1">
    <citation type="submission" date="2023-02" db="EMBL/GenBank/DDBJ databases">
        <title>LHISI_Scaffold_Assembly.</title>
        <authorList>
            <person name="Stuart O.P."/>
            <person name="Cleave R."/>
            <person name="Magrath M.J.L."/>
            <person name="Mikheyev A.S."/>
        </authorList>
    </citation>
    <scope>NUCLEOTIDE SEQUENCE [LARGE SCALE GENOMIC DNA]</scope>
    <source>
        <strain evidence="1">Daus_M_001</strain>
        <tissue evidence="1">Leg muscle</tissue>
    </source>
</reference>
<evidence type="ECO:0000313" key="1">
    <source>
        <dbReference type="EMBL" id="KAJ8888948.1"/>
    </source>
</evidence>
<protein>
    <recommendedName>
        <fullName evidence="3">HAT C-terminal dimerisation domain-containing protein</fullName>
    </recommendedName>
</protein>
<dbReference type="InterPro" id="IPR012337">
    <property type="entry name" value="RNaseH-like_sf"/>
</dbReference>
<organism evidence="1 2">
    <name type="scientific">Dryococelus australis</name>
    <dbReference type="NCBI Taxonomy" id="614101"/>
    <lineage>
        <taxon>Eukaryota</taxon>
        <taxon>Metazoa</taxon>
        <taxon>Ecdysozoa</taxon>
        <taxon>Arthropoda</taxon>
        <taxon>Hexapoda</taxon>
        <taxon>Insecta</taxon>
        <taxon>Pterygota</taxon>
        <taxon>Neoptera</taxon>
        <taxon>Polyneoptera</taxon>
        <taxon>Phasmatodea</taxon>
        <taxon>Verophasmatodea</taxon>
        <taxon>Anareolatae</taxon>
        <taxon>Phasmatidae</taxon>
        <taxon>Eurycanthinae</taxon>
        <taxon>Dryococelus</taxon>
    </lineage>
</organism>
<dbReference type="SUPFAM" id="SSF53098">
    <property type="entry name" value="Ribonuclease H-like"/>
    <property type="match status" value="1"/>
</dbReference>
<name>A0ABQ9HX50_9NEOP</name>
<gene>
    <name evidence="1" type="ORF">PR048_008442</name>
</gene>
<proteinExistence type="predicted"/>